<dbReference type="Pfam" id="PF02272">
    <property type="entry name" value="DHHA1"/>
    <property type="match status" value="1"/>
</dbReference>
<evidence type="ECO:0000313" key="3">
    <source>
        <dbReference type="EMBL" id="MBC5725690.1"/>
    </source>
</evidence>
<gene>
    <name evidence="3" type="ORF">H8S45_09510</name>
</gene>
<dbReference type="Pfam" id="PF01368">
    <property type="entry name" value="DHH"/>
    <property type="match status" value="1"/>
</dbReference>
<evidence type="ECO:0000259" key="1">
    <source>
        <dbReference type="Pfam" id="PF01368"/>
    </source>
</evidence>
<dbReference type="EMBL" id="JACOPL010000008">
    <property type="protein sequence ID" value="MBC5725690.1"/>
    <property type="molecule type" value="Genomic_DNA"/>
</dbReference>
<proteinExistence type="predicted"/>
<organism evidence="3 4">
    <name type="scientific">Agathobaculum faecis</name>
    <dbReference type="NCBI Taxonomy" id="2763013"/>
    <lineage>
        <taxon>Bacteria</taxon>
        <taxon>Bacillati</taxon>
        <taxon>Bacillota</taxon>
        <taxon>Clostridia</taxon>
        <taxon>Eubacteriales</taxon>
        <taxon>Butyricicoccaceae</taxon>
        <taxon>Agathobaculum</taxon>
    </lineage>
</organism>
<dbReference type="PANTHER" id="PTHR47618">
    <property type="entry name" value="BIFUNCTIONAL OLIGORIBONUCLEASE AND PAP PHOSPHATASE NRNA"/>
    <property type="match status" value="1"/>
</dbReference>
<comment type="caution">
    <text evidence="3">The sequence shown here is derived from an EMBL/GenBank/DDBJ whole genome shotgun (WGS) entry which is preliminary data.</text>
</comment>
<accession>A0A923LUP8</accession>
<evidence type="ECO:0000259" key="2">
    <source>
        <dbReference type="Pfam" id="PF02272"/>
    </source>
</evidence>
<dbReference type="SUPFAM" id="SSF64182">
    <property type="entry name" value="DHH phosphoesterases"/>
    <property type="match status" value="1"/>
</dbReference>
<evidence type="ECO:0000313" key="4">
    <source>
        <dbReference type="Proteomes" id="UP000606499"/>
    </source>
</evidence>
<dbReference type="RefSeq" id="WP_147574496.1">
    <property type="nucleotide sequence ID" value="NZ_JACOPL010000008.1"/>
</dbReference>
<dbReference type="Gene3D" id="3.10.310.30">
    <property type="match status" value="1"/>
</dbReference>
<sequence length="319" mass="34246">MTVDVAGAAAALQGADNILILTHRRPDGDTAGCAGALCRGLRQLGKTAYILENPEITKRYAPLIIPCYPTSDFNFAYIVSVDIAEEKLFPDTAEQYKGKVDLVIDHHRSNSGFGAKNLIRPDAGGCAEVLYDVLAALGVRFTRDIAECIYIGVSTDTGCFKFSNTTAHTHAVAAACLTAGIDGGEINRVLFETKSMPRFQMERIVFDTMEFFEDGAVAVALLWRTDIDRTGADMDDLDSIASLTRQIEGVQIGITLTENRDGTVKVSVRTTKEMDAAAICKKCGGGGHIRAAGASLDCGMEEAKAAILTAAREQFHAKQ</sequence>
<dbReference type="InterPro" id="IPR001667">
    <property type="entry name" value="DDH_dom"/>
</dbReference>
<keyword evidence="4" id="KW-1185">Reference proteome</keyword>
<dbReference type="Proteomes" id="UP000606499">
    <property type="component" value="Unassembled WGS sequence"/>
</dbReference>
<reference evidence="3" key="1">
    <citation type="submission" date="2020-08" db="EMBL/GenBank/DDBJ databases">
        <title>Genome public.</title>
        <authorList>
            <person name="Liu C."/>
            <person name="Sun Q."/>
        </authorList>
    </citation>
    <scope>NUCLEOTIDE SEQUENCE</scope>
    <source>
        <strain evidence="3">NSJ-28</strain>
    </source>
</reference>
<dbReference type="Gene3D" id="3.90.1640.10">
    <property type="entry name" value="inorganic pyrophosphatase (n-terminal core)"/>
    <property type="match status" value="1"/>
</dbReference>
<feature type="domain" description="DHHA1" evidence="2">
    <location>
        <begin position="218"/>
        <end position="315"/>
    </location>
</feature>
<dbReference type="GO" id="GO:0003676">
    <property type="term" value="F:nucleic acid binding"/>
    <property type="evidence" value="ECO:0007669"/>
    <property type="project" value="InterPro"/>
</dbReference>
<dbReference type="PANTHER" id="PTHR47618:SF1">
    <property type="entry name" value="BIFUNCTIONAL OLIGORIBONUCLEASE AND PAP PHOSPHATASE NRNA"/>
    <property type="match status" value="1"/>
</dbReference>
<dbReference type="InterPro" id="IPR051319">
    <property type="entry name" value="Oligoribo/pAp-PDE_c-di-AMP_PDE"/>
</dbReference>
<dbReference type="InterPro" id="IPR003156">
    <property type="entry name" value="DHHA1_dom"/>
</dbReference>
<name>A0A923LUP8_9FIRM</name>
<protein>
    <submittedName>
        <fullName evidence="3">DHH family phosphoesterase</fullName>
    </submittedName>
</protein>
<dbReference type="AlphaFoldDB" id="A0A923LUP8"/>
<feature type="domain" description="DDH" evidence="1">
    <location>
        <begin position="17"/>
        <end position="153"/>
    </location>
</feature>
<dbReference type="InterPro" id="IPR038763">
    <property type="entry name" value="DHH_sf"/>
</dbReference>